<reference evidence="2 3" key="1">
    <citation type="journal article" date="2014" name="Int. J. Syst. Evol. Microbiol.">
        <title>Complete genome sequence of Corynebacterium casei LMG S-19264T (=DSM 44701T), isolated from a smear-ripened cheese.</title>
        <authorList>
            <consortium name="US DOE Joint Genome Institute (JGI-PGF)"/>
            <person name="Walter F."/>
            <person name="Albersmeier A."/>
            <person name="Kalinowski J."/>
            <person name="Ruckert C."/>
        </authorList>
    </citation>
    <scope>NUCLEOTIDE SEQUENCE [LARGE SCALE GENOMIC DNA]</scope>
    <source>
        <strain evidence="2 3">NBRC 112289</strain>
    </source>
</reference>
<dbReference type="PANTHER" id="PTHR43031:SF1">
    <property type="entry name" value="PYRIDINE NUCLEOTIDE-DISULPHIDE OXIDOREDUCTASE"/>
    <property type="match status" value="1"/>
</dbReference>
<dbReference type="RefSeq" id="WP_284230010.1">
    <property type="nucleotide sequence ID" value="NZ_BSUL01000001.1"/>
</dbReference>
<evidence type="ECO:0000313" key="2">
    <source>
        <dbReference type="EMBL" id="GMA27425.1"/>
    </source>
</evidence>
<feature type="domain" description="Rhodanese" evidence="1">
    <location>
        <begin position="12"/>
        <end position="99"/>
    </location>
</feature>
<dbReference type="SUPFAM" id="SSF52821">
    <property type="entry name" value="Rhodanese/Cell cycle control phosphatase"/>
    <property type="match status" value="1"/>
</dbReference>
<comment type="caution">
    <text evidence="2">The sequence shown here is derived from an EMBL/GenBank/DDBJ whole genome shotgun (WGS) entry which is preliminary data.</text>
</comment>
<keyword evidence="3" id="KW-1185">Reference proteome</keyword>
<dbReference type="Pfam" id="PF00581">
    <property type="entry name" value="Rhodanese"/>
    <property type="match status" value="1"/>
</dbReference>
<accession>A0AA37UI68</accession>
<dbReference type="SMART" id="SM00450">
    <property type="entry name" value="RHOD"/>
    <property type="match status" value="1"/>
</dbReference>
<organism evidence="2 3">
    <name type="scientific">Arenivirga flava</name>
    <dbReference type="NCBI Taxonomy" id="1930060"/>
    <lineage>
        <taxon>Bacteria</taxon>
        <taxon>Bacillati</taxon>
        <taxon>Actinomycetota</taxon>
        <taxon>Actinomycetes</taxon>
        <taxon>Micrococcales</taxon>
        <taxon>Microbacteriaceae</taxon>
        <taxon>Arenivirga</taxon>
    </lineage>
</organism>
<proteinExistence type="predicted"/>
<dbReference type="Proteomes" id="UP001157160">
    <property type="component" value="Unassembled WGS sequence"/>
</dbReference>
<dbReference type="InterPro" id="IPR001763">
    <property type="entry name" value="Rhodanese-like_dom"/>
</dbReference>
<evidence type="ECO:0000313" key="3">
    <source>
        <dbReference type="Proteomes" id="UP001157160"/>
    </source>
</evidence>
<dbReference type="GO" id="GO:0004792">
    <property type="term" value="F:thiosulfate-cyanide sulfurtransferase activity"/>
    <property type="evidence" value="ECO:0007669"/>
    <property type="project" value="InterPro"/>
</dbReference>
<dbReference type="AlphaFoldDB" id="A0AA37UI68"/>
<dbReference type="CDD" id="cd00158">
    <property type="entry name" value="RHOD"/>
    <property type="match status" value="1"/>
</dbReference>
<evidence type="ECO:0000259" key="1">
    <source>
        <dbReference type="PROSITE" id="PS50206"/>
    </source>
</evidence>
<dbReference type="InterPro" id="IPR050229">
    <property type="entry name" value="GlpE_sulfurtransferase"/>
</dbReference>
<sequence>MQEIDVTGLAALGENAVVLDVREPDEYTGGHVPGAVLIPLGEVVERFDEVPQGDPLYVICHSGGRSARAAAWLEQHGVEAVNVAGGTSAWVAAGQPVVTGDRPR</sequence>
<gene>
    <name evidence="2" type="ORF">GCM10025874_06780</name>
</gene>
<dbReference type="PROSITE" id="PS00380">
    <property type="entry name" value="RHODANESE_1"/>
    <property type="match status" value="1"/>
</dbReference>
<protein>
    <submittedName>
        <fullName evidence="2">Sulfurtransferase</fullName>
    </submittedName>
</protein>
<name>A0AA37UI68_9MICO</name>
<dbReference type="PANTHER" id="PTHR43031">
    <property type="entry name" value="FAD-DEPENDENT OXIDOREDUCTASE"/>
    <property type="match status" value="1"/>
</dbReference>
<dbReference type="InterPro" id="IPR036873">
    <property type="entry name" value="Rhodanese-like_dom_sf"/>
</dbReference>
<dbReference type="EMBL" id="BSUL01000001">
    <property type="protein sequence ID" value="GMA27425.1"/>
    <property type="molecule type" value="Genomic_DNA"/>
</dbReference>
<dbReference type="InterPro" id="IPR001307">
    <property type="entry name" value="Thiosulphate_STrfase_CS"/>
</dbReference>
<dbReference type="Gene3D" id="3.40.250.10">
    <property type="entry name" value="Rhodanese-like domain"/>
    <property type="match status" value="1"/>
</dbReference>
<dbReference type="PROSITE" id="PS50206">
    <property type="entry name" value="RHODANESE_3"/>
    <property type="match status" value="1"/>
</dbReference>